<evidence type="ECO:0000256" key="6">
    <source>
        <dbReference type="ARBA" id="ARBA00022989"/>
    </source>
</evidence>
<dbReference type="GO" id="GO:0030943">
    <property type="term" value="F:mitochondrion targeting sequence binding"/>
    <property type="evidence" value="ECO:0007669"/>
    <property type="project" value="TreeGrafter"/>
</dbReference>
<dbReference type="SUPFAM" id="SSF48452">
    <property type="entry name" value="TPR-like"/>
    <property type="match status" value="1"/>
</dbReference>
<dbReference type="Proteomes" id="UP000053558">
    <property type="component" value="Unassembled WGS sequence"/>
</dbReference>
<dbReference type="PROSITE" id="PS50005">
    <property type="entry name" value="TPR"/>
    <property type="match status" value="4"/>
</dbReference>
<feature type="repeat" description="TPR" evidence="10">
    <location>
        <begin position="445"/>
        <end position="478"/>
    </location>
</feature>
<evidence type="ECO:0000256" key="11">
    <source>
        <dbReference type="SAM" id="MobiDB-lite"/>
    </source>
</evidence>
<organism evidence="12 13">
    <name type="scientific">Coniophora puteana (strain RWD-64-598)</name>
    <name type="common">Brown rot fungus</name>
    <dbReference type="NCBI Taxonomy" id="741705"/>
    <lineage>
        <taxon>Eukaryota</taxon>
        <taxon>Fungi</taxon>
        <taxon>Dikarya</taxon>
        <taxon>Basidiomycota</taxon>
        <taxon>Agaricomycotina</taxon>
        <taxon>Agaricomycetes</taxon>
        <taxon>Agaricomycetidae</taxon>
        <taxon>Boletales</taxon>
        <taxon>Coniophorineae</taxon>
        <taxon>Coniophoraceae</taxon>
        <taxon>Coniophora</taxon>
    </lineage>
</organism>
<evidence type="ECO:0000256" key="3">
    <source>
        <dbReference type="ARBA" id="ARBA00022737"/>
    </source>
</evidence>
<comment type="subcellular location">
    <subcellularLocation>
        <location evidence="1">Mitochondrion outer membrane</location>
        <topology evidence="1">Single-pass membrane protein</topology>
    </subcellularLocation>
</comment>
<dbReference type="InterPro" id="IPR011990">
    <property type="entry name" value="TPR-like_helical_dom_sf"/>
</dbReference>
<reference evidence="13" key="1">
    <citation type="journal article" date="2012" name="Science">
        <title>The Paleozoic origin of enzymatic lignin decomposition reconstructed from 31 fungal genomes.</title>
        <authorList>
            <person name="Floudas D."/>
            <person name="Binder M."/>
            <person name="Riley R."/>
            <person name="Barry K."/>
            <person name="Blanchette R.A."/>
            <person name="Henrissat B."/>
            <person name="Martinez A.T."/>
            <person name="Otillar R."/>
            <person name="Spatafora J.W."/>
            <person name="Yadav J.S."/>
            <person name="Aerts A."/>
            <person name="Benoit I."/>
            <person name="Boyd A."/>
            <person name="Carlson A."/>
            <person name="Copeland A."/>
            <person name="Coutinho P.M."/>
            <person name="de Vries R.P."/>
            <person name="Ferreira P."/>
            <person name="Findley K."/>
            <person name="Foster B."/>
            <person name="Gaskell J."/>
            <person name="Glotzer D."/>
            <person name="Gorecki P."/>
            <person name="Heitman J."/>
            <person name="Hesse C."/>
            <person name="Hori C."/>
            <person name="Igarashi K."/>
            <person name="Jurgens J.A."/>
            <person name="Kallen N."/>
            <person name="Kersten P."/>
            <person name="Kohler A."/>
            <person name="Kuees U."/>
            <person name="Kumar T.K.A."/>
            <person name="Kuo A."/>
            <person name="LaButti K."/>
            <person name="Larrondo L.F."/>
            <person name="Lindquist E."/>
            <person name="Ling A."/>
            <person name="Lombard V."/>
            <person name="Lucas S."/>
            <person name="Lundell T."/>
            <person name="Martin R."/>
            <person name="McLaughlin D.J."/>
            <person name="Morgenstern I."/>
            <person name="Morin E."/>
            <person name="Murat C."/>
            <person name="Nagy L.G."/>
            <person name="Nolan M."/>
            <person name="Ohm R.A."/>
            <person name="Patyshakuliyeva A."/>
            <person name="Rokas A."/>
            <person name="Ruiz-Duenas F.J."/>
            <person name="Sabat G."/>
            <person name="Salamov A."/>
            <person name="Samejima M."/>
            <person name="Schmutz J."/>
            <person name="Slot J.C."/>
            <person name="St John F."/>
            <person name="Stenlid J."/>
            <person name="Sun H."/>
            <person name="Sun S."/>
            <person name="Syed K."/>
            <person name="Tsang A."/>
            <person name="Wiebenga A."/>
            <person name="Young D."/>
            <person name="Pisabarro A."/>
            <person name="Eastwood D.C."/>
            <person name="Martin F."/>
            <person name="Cullen D."/>
            <person name="Grigoriev I.V."/>
            <person name="Hibbett D.S."/>
        </authorList>
    </citation>
    <scope>NUCLEOTIDE SEQUENCE [LARGE SCALE GENOMIC DNA]</scope>
    <source>
        <strain evidence="13">RWD-64-598 SS2</strain>
    </source>
</reference>
<evidence type="ECO:0000256" key="5">
    <source>
        <dbReference type="ARBA" id="ARBA00022803"/>
    </source>
</evidence>
<dbReference type="KEGG" id="cput:CONPUDRAFT_129009"/>
<evidence type="ECO:0000256" key="9">
    <source>
        <dbReference type="ARBA" id="ARBA00038030"/>
    </source>
</evidence>
<keyword evidence="3" id="KW-0677">Repeat</keyword>
<evidence type="ECO:0000256" key="4">
    <source>
        <dbReference type="ARBA" id="ARBA00022787"/>
    </source>
</evidence>
<keyword evidence="4" id="KW-1000">Mitochondrion outer membrane</keyword>
<evidence type="ECO:0000256" key="8">
    <source>
        <dbReference type="ARBA" id="ARBA00023136"/>
    </source>
</evidence>
<evidence type="ECO:0000256" key="1">
    <source>
        <dbReference type="ARBA" id="ARBA00004572"/>
    </source>
</evidence>
<keyword evidence="5 10" id="KW-0802">TPR repeat</keyword>
<dbReference type="Gene3D" id="1.25.40.10">
    <property type="entry name" value="Tetratricopeptide repeat domain"/>
    <property type="match status" value="2"/>
</dbReference>
<keyword evidence="8" id="KW-0472">Membrane</keyword>
<dbReference type="InterPro" id="IPR019734">
    <property type="entry name" value="TPR_rpt"/>
</dbReference>
<accession>A0A5M3MFP4</accession>
<feature type="repeat" description="TPR" evidence="10">
    <location>
        <begin position="377"/>
        <end position="410"/>
    </location>
</feature>
<dbReference type="OMA" id="QWRGDIE"/>
<comment type="similarity">
    <text evidence="9">Belongs to the Tom70 family.</text>
</comment>
<dbReference type="AlphaFoldDB" id="A0A5M3MFP4"/>
<dbReference type="GeneID" id="19200166"/>
<dbReference type="GO" id="GO:0005741">
    <property type="term" value="C:mitochondrial outer membrane"/>
    <property type="evidence" value="ECO:0007669"/>
    <property type="project" value="UniProtKB-SubCell"/>
</dbReference>
<dbReference type="GO" id="GO:0045039">
    <property type="term" value="P:protein insertion into mitochondrial inner membrane"/>
    <property type="evidence" value="ECO:0007669"/>
    <property type="project" value="TreeGrafter"/>
</dbReference>
<dbReference type="EMBL" id="JH711583">
    <property type="protein sequence ID" value="EIW77983.1"/>
    <property type="molecule type" value="Genomic_DNA"/>
</dbReference>
<dbReference type="GO" id="GO:0008320">
    <property type="term" value="F:protein transmembrane transporter activity"/>
    <property type="evidence" value="ECO:0007669"/>
    <property type="project" value="TreeGrafter"/>
</dbReference>
<keyword evidence="2" id="KW-0812">Transmembrane</keyword>
<dbReference type="PANTHER" id="PTHR46208:SF1">
    <property type="entry name" value="MITOCHONDRIAL IMPORT RECEPTOR SUBUNIT TOM70"/>
    <property type="match status" value="1"/>
</dbReference>
<keyword evidence="7" id="KW-0496">Mitochondrion</keyword>
<evidence type="ECO:0000313" key="13">
    <source>
        <dbReference type="Proteomes" id="UP000053558"/>
    </source>
</evidence>
<dbReference type="PANTHER" id="PTHR46208">
    <property type="entry name" value="MITOCHONDRIAL IMPORT RECEPTOR SUBUNIT TOM70"/>
    <property type="match status" value="1"/>
</dbReference>
<comment type="caution">
    <text evidence="12">The sequence shown here is derived from an EMBL/GenBank/DDBJ whole genome shotgun (WGS) entry which is preliminary data.</text>
</comment>
<dbReference type="OrthoDB" id="2942533at2759"/>
<name>A0A5M3MFP4_CONPW</name>
<feature type="region of interest" description="Disordered" evidence="11">
    <location>
        <begin position="44"/>
        <end position="95"/>
    </location>
</feature>
<evidence type="ECO:0000313" key="12">
    <source>
        <dbReference type="EMBL" id="EIW77983.1"/>
    </source>
</evidence>
<feature type="repeat" description="TPR" evidence="10">
    <location>
        <begin position="343"/>
        <end position="376"/>
    </location>
</feature>
<keyword evidence="13" id="KW-1185">Reference proteome</keyword>
<keyword evidence="6" id="KW-1133">Transmembrane helix</keyword>
<evidence type="ECO:0000256" key="2">
    <source>
        <dbReference type="ARBA" id="ARBA00022692"/>
    </source>
</evidence>
<proteinExistence type="inferred from homology"/>
<dbReference type="Pfam" id="PF13432">
    <property type="entry name" value="TPR_16"/>
    <property type="match status" value="1"/>
</dbReference>
<sequence>MSSSDSAPSFTDRVSEFVSENRRAVIIGGAAAALALGGALYYASTSRPGGSDAEKGKKSKRGKRRGVNDADGPLLEEKKSRVEEEEADTQLTDAQIDAMPTDERKKLAATLKSKGNNCYNARNFAKAVDMYTQAIRVTPTPEPVFFSNRAASFMNMDPPRLEQVIQDCDSALSLDKNYVKALNRRATTLERLSRYEESLRDFTAATILNKFQDEAAAQSVERVLKKLSSEKAAAIMGSRERRLPSFTFVSAYFAAFRPRPLPTLPEDPTTGDNTLIMALQALEASNYPHSVTLVNEAIEQGISFDAGRAEALNLRGTFKFLMGDVDGAKEDLSESIKLVPSYTQSWVKIASVHMEQGDNKTAFDCFEEAIKHNPDDADIYYHRGQVLFITNEFEQAAENYTKSTSLESNFVFSHIQLAVAQYKMGNVGKAMATFRSTLTAFPQRSEPQNYYGELLLDQQRFKEAIEKFDRAIELERAKPPPMNVLALVNKGLAVFQSTQDIAAAEACCVEALEIDPECEPAVATLAQLSLQQSRIDRAIEMFARQTELARSEIELVNAITYQYASRAQLDFVENYPEMASQLAAMSRGMM</sequence>
<dbReference type="Pfam" id="PF13414">
    <property type="entry name" value="TPR_11"/>
    <property type="match status" value="1"/>
</dbReference>
<dbReference type="SMART" id="SM00028">
    <property type="entry name" value="TPR"/>
    <property type="match status" value="10"/>
</dbReference>
<feature type="repeat" description="TPR" evidence="10">
    <location>
        <begin position="108"/>
        <end position="141"/>
    </location>
</feature>
<protein>
    <submittedName>
        <fullName evidence="12">ADP ATP carrier receptor</fullName>
    </submittedName>
</protein>
<dbReference type="GO" id="GO:0030150">
    <property type="term" value="P:protein import into mitochondrial matrix"/>
    <property type="evidence" value="ECO:0007669"/>
    <property type="project" value="TreeGrafter"/>
</dbReference>
<gene>
    <name evidence="12" type="ORF">CONPUDRAFT_129009</name>
</gene>
<dbReference type="RefSeq" id="XP_007772266.1">
    <property type="nucleotide sequence ID" value="XM_007774076.1"/>
</dbReference>
<evidence type="ECO:0000256" key="10">
    <source>
        <dbReference type="PROSITE-ProRule" id="PRU00339"/>
    </source>
</evidence>
<evidence type="ECO:0000256" key="7">
    <source>
        <dbReference type="ARBA" id="ARBA00023128"/>
    </source>
</evidence>
<keyword evidence="12" id="KW-0675">Receptor</keyword>